<dbReference type="Proteomes" id="UP000789759">
    <property type="component" value="Unassembled WGS sequence"/>
</dbReference>
<gene>
    <name evidence="1" type="ORF">CPELLU_LOCUS4569</name>
</gene>
<accession>A0A9N9B0Q2</accession>
<protein>
    <submittedName>
        <fullName evidence="1">17153_t:CDS:1</fullName>
    </submittedName>
</protein>
<proteinExistence type="predicted"/>
<organism evidence="1 2">
    <name type="scientific">Cetraspora pellucida</name>
    <dbReference type="NCBI Taxonomy" id="1433469"/>
    <lineage>
        <taxon>Eukaryota</taxon>
        <taxon>Fungi</taxon>
        <taxon>Fungi incertae sedis</taxon>
        <taxon>Mucoromycota</taxon>
        <taxon>Glomeromycotina</taxon>
        <taxon>Glomeromycetes</taxon>
        <taxon>Diversisporales</taxon>
        <taxon>Gigasporaceae</taxon>
        <taxon>Cetraspora</taxon>
    </lineage>
</organism>
<feature type="non-terminal residue" evidence="1">
    <location>
        <position position="91"/>
    </location>
</feature>
<name>A0A9N9B0Q2_9GLOM</name>
<evidence type="ECO:0000313" key="2">
    <source>
        <dbReference type="Proteomes" id="UP000789759"/>
    </source>
</evidence>
<dbReference type="AlphaFoldDB" id="A0A9N9B0Q2"/>
<comment type="caution">
    <text evidence="1">The sequence shown here is derived from an EMBL/GenBank/DDBJ whole genome shotgun (WGS) entry which is preliminary data.</text>
</comment>
<dbReference type="EMBL" id="CAJVQA010002419">
    <property type="protein sequence ID" value="CAG8546988.1"/>
    <property type="molecule type" value="Genomic_DNA"/>
</dbReference>
<sequence>TSSNNELEISYQFTEKYTNDFDNLEFYKTDLNENCVGSIFSIHAIFIFNNYNISTSNSYIESTSDDNLHFSYNSYITSNFDIDSEKANKNT</sequence>
<keyword evidence="2" id="KW-1185">Reference proteome</keyword>
<evidence type="ECO:0000313" key="1">
    <source>
        <dbReference type="EMBL" id="CAG8546988.1"/>
    </source>
</evidence>
<reference evidence="1" key="1">
    <citation type="submission" date="2021-06" db="EMBL/GenBank/DDBJ databases">
        <authorList>
            <person name="Kallberg Y."/>
            <person name="Tangrot J."/>
            <person name="Rosling A."/>
        </authorList>
    </citation>
    <scope>NUCLEOTIDE SEQUENCE</scope>
    <source>
        <strain evidence="1">FL966</strain>
    </source>
</reference>